<organism evidence="2 3">
    <name type="scientific">Paracoccus rhizosphaerae</name>
    <dbReference type="NCBI Taxonomy" id="1133347"/>
    <lineage>
        <taxon>Bacteria</taxon>
        <taxon>Pseudomonadati</taxon>
        <taxon>Pseudomonadota</taxon>
        <taxon>Alphaproteobacteria</taxon>
        <taxon>Rhodobacterales</taxon>
        <taxon>Paracoccaceae</taxon>
        <taxon>Paracoccus</taxon>
    </lineage>
</organism>
<dbReference type="SUPFAM" id="SSF55008">
    <property type="entry name" value="HMA, heavy metal-associated domain"/>
    <property type="match status" value="1"/>
</dbReference>
<dbReference type="Gene3D" id="3.30.70.100">
    <property type="match status" value="1"/>
</dbReference>
<name>A0ABV6CEF5_9RHOB</name>
<evidence type="ECO:0000313" key="3">
    <source>
        <dbReference type="Proteomes" id="UP001589795"/>
    </source>
</evidence>
<sequence length="72" mass="7662">MIQLSPSEEAMIFDVPDMTCGHCKAAVEKAVAAKEGQAQVDLDRKRVTVTGIDPDTARQAIIETGYSPTPAS</sequence>
<comment type="caution">
    <text evidence="2">The sequence shown here is derived from an EMBL/GenBank/DDBJ whole genome shotgun (WGS) entry which is preliminary data.</text>
</comment>
<accession>A0ABV6CEF5</accession>
<keyword evidence="3" id="KW-1185">Reference proteome</keyword>
<dbReference type="CDD" id="cd00371">
    <property type="entry name" value="HMA"/>
    <property type="match status" value="1"/>
</dbReference>
<feature type="domain" description="HMA" evidence="1">
    <location>
        <begin position="9"/>
        <end position="69"/>
    </location>
</feature>
<proteinExistence type="predicted"/>
<dbReference type="Proteomes" id="UP001589795">
    <property type="component" value="Unassembled WGS sequence"/>
</dbReference>
<evidence type="ECO:0000313" key="2">
    <source>
        <dbReference type="EMBL" id="MFC0199111.1"/>
    </source>
</evidence>
<dbReference type="EMBL" id="JBHLWQ010000019">
    <property type="protein sequence ID" value="MFC0199111.1"/>
    <property type="molecule type" value="Genomic_DNA"/>
</dbReference>
<dbReference type="InterPro" id="IPR006121">
    <property type="entry name" value="HMA_dom"/>
</dbReference>
<dbReference type="Pfam" id="PF00403">
    <property type="entry name" value="HMA"/>
    <property type="match status" value="1"/>
</dbReference>
<dbReference type="InterPro" id="IPR036163">
    <property type="entry name" value="HMA_dom_sf"/>
</dbReference>
<protein>
    <submittedName>
        <fullName evidence="2">Heavy-metal-associated domain-containing protein</fullName>
    </submittedName>
</protein>
<gene>
    <name evidence="2" type="ORF">ACFFIZ_01850</name>
</gene>
<evidence type="ECO:0000259" key="1">
    <source>
        <dbReference type="PROSITE" id="PS50846"/>
    </source>
</evidence>
<dbReference type="PROSITE" id="PS50846">
    <property type="entry name" value="HMA_2"/>
    <property type="match status" value="1"/>
</dbReference>
<dbReference type="RefSeq" id="WP_265507741.1">
    <property type="nucleotide sequence ID" value="NZ_JAOTBE010000041.1"/>
</dbReference>
<reference evidence="2 3" key="1">
    <citation type="submission" date="2024-09" db="EMBL/GenBank/DDBJ databases">
        <authorList>
            <person name="Sun Q."/>
            <person name="Mori K."/>
        </authorList>
    </citation>
    <scope>NUCLEOTIDE SEQUENCE [LARGE SCALE GENOMIC DNA]</scope>
    <source>
        <strain evidence="2 3">CCM 7904</strain>
    </source>
</reference>